<proteinExistence type="predicted"/>
<accession>A0AA39J4W6</accession>
<comment type="caution">
    <text evidence="1">The sequence shown here is derived from an EMBL/GenBank/DDBJ whole genome shotgun (WGS) entry which is preliminary data.</text>
</comment>
<evidence type="ECO:0000313" key="2">
    <source>
        <dbReference type="Proteomes" id="UP001175226"/>
    </source>
</evidence>
<gene>
    <name evidence="1" type="ORF">EV421DRAFT_1130407</name>
</gene>
<dbReference type="EMBL" id="JAUEPT010000056">
    <property type="protein sequence ID" value="KAK0436207.1"/>
    <property type="molecule type" value="Genomic_DNA"/>
</dbReference>
<dbReference type="AlphaFoldDB" id="A0AA39J4W6"/>
<reference evidence="1" key="1">
    <citation type="submission" date="2023-06" db="EMBL/GenBank/DDBJ databases">
        <authorList>
            <consortium name="Lawrence Berkeley National Laboratory"/>
            <person name="Ahrendt S."/>
            <person name="Sahu N."/>
            <person name="Indic B."/>
            <person name="Wong-Bajracharya J."/>
            <person name="Merenyi Z."/>
            <person name="Ke H.-M."/>
            <person name="Monk M."/>
            <person name="Kocsube S."/>
            <person name="Drula E."/>
            <person name="Lipzen A."/>
            <person name="Balint B."/>
            <person name="Henrissat B."/>
            <person name="Andreopoulos B."/>
            <person name="Martin F.M."/>
            <person name="Harder C.B."/>
            <person name="Rigling D."/>
            <person name="Ford K.L."/>
            <person name="Foster G.D."/>
            <person name="Pangilinan J."/>
            <person name="Papanicolaou A."/>
            <person name="Barry K."/>
            <person name="LaButti K."/>
            <person name="Viragh M."/>
            <person name="Koriabine M."/>
            <person name="Yan M."/>
            <person name="Riley R."/>
            <person name="Champramary S."/>
            <person name="Plett K.L."/>
            <person name="Tsai I.J."/>
            <person name="Slot J."/>
            <person name="Sipos G."/>
            <person name="Plett J."/>
            <person name="Nagy L.G."/>
            <person name="Grigoriev I.V."/>
        </authorList>
    </citation>
    <scope>NUCLEOTIDE SEQUENCE</scope>
    <source>
        <strain evidence="1">FPL87.14</strain>
    </source>
</reference>
<sequence length="106" mass="11774">MLLLYSAHILCTHSSFGTGPNAQSIRKDTRHTARLLTGGLSSSRLNKYLSLIVSFLSPLLAPNTTRCIRKTVLFVQAESVAPRTWHCYDCGCNIGIFRSPSRCKMD</sequence>
<dbReference type="Proteomes" id="UP001175226">
    <property type="component" value="Unassembled WGS sequence"/>
</dbReference>
<protein>
    <submittedName>
        <fullName evidence="1">Uncharacterized protein</fullName>
    </submittedName>
</protein>
<keyword evidence="2" id="KW-1185">Reference proteome</keyword>
<name>A0AA39J4W6_9AGAR</name>
<evidence type="ECO:0000313" key="1">
    <source>
        <dbReference type="EMBL" id="KAK0436207.1"/>
    </source>
</evidence>
<organism evidence="1 2">
    <name type="scientific">Armillaria borealis</name>
    <dbReference type="NCBI Taxonomy" id="47425"/>
    <lineage>
        <taxon>Eukaryota</taxon>
        <taxon>Fungi</taxon>
        <taxon>Dikarya</taxon>
        <taxon>Basidiomycota</taxon>
        <taxon>Agaricomycotina</taxon>
        <taxon>Agaricomycetes</taxon>
        <taxon>Agaricomycetidae</taxon>
        <taxon>Agaricales</taxon>
        <taxon>Marasmiineae</taxon>
        <taxon>Physalacriaceae</taxon>
        <taxon>Armillaria</taxon>
    </lineage>
</organism>